<sequence>MGAGCVVGCRAAVGRGPGGAGGASVVEVAVRAGVSRQSVHTWIGWYLSEGIAGLADRSHRPKECPHQVTSVVEIAVAEMRREHPRWVRSGARRRRHPRRAPHHHTGRA</sequence>
<proteinExistence type="predicted"/>
<dbReference type="Proteomes" id="UP000295621">
    <property type="component" value="Unassembled WGS sequence"/>
</dbReference>
<evidence type="ECO:0000259" key="2">
    <source>
        <dbReference type="Pfam" id="PF13518"/>
    </source>
</evidence>
<keyword evidence="4" id="KW-1185">Reference proteome</keyword>
<accession>A0A4R4RK37</accession>
<dbReference type="Pfam" id="PF13518">
    <property type="entry name" value="HTH_28"/>
    <property type="match status" value="1"/>
</dbReference>
<name>A0A4R4RK37_9ACTN</name>
<dbReference type="EMBL" id="SMKL01000043">
    <property type="protein sequence ID" value="TDC49349.1"/>
    <property type="molecule type" value="Genomic_DNA"/>
</dbReference>
<comment type="caution">
    <text evidence="3">The sequence shown here is derived from an EMBL/GenBank/DDBJ whole genome shotgun (WGS) entry which is preliminary data.</text>
</comment>
<dbReference type="SUPFAM" id="SSF46689">
    <property type="entry name" value="Homeodomain-like"/>
    <property type="match status" value="1"/>
</dbReference>
<dbReference type="InterPro" id="IPR009057">
    <property type="entry name" value="Homeodomain-like_sf"/>
</dbReference>
<feature type="domain" description="Insertion element IS150 protein InsJ-like helix-turn-helix" evidence="2">
    <location>
        <begin position="21"/>
        <end position="62"/>
    </location>
</feature>
<dbReference type="InterPro" id="IPR055247">
    <property type="entry name" value="InsJ-like_HTH"/>
</dbReference>
<reference evidence="3 4" key="1">
    <citation type="submission" date="2019-02" db="EMBL/GenBank/DDBJ databases">
        <title>Draft genome sequences of novel Actinobacteria.</title>
        <authorList>
            <person name="Sahin N."/>
            <person name="Ay H."/>
            <person name="Saygin H."/>
        </authorList>
    </citation>
    <scope>NUCLEOTIDE SEQUENCE [LARGE SCALE GENOMIC DNA]</scope>
    <source>
        <strain evidence="3 4">KC603</strain>
    </source>
</reference>
<evidence type="ECO:0000313" key="3">
    <source>
        <dbReference type="EMBL" id="TDC49349.1"/>
    </source>
</evidence>
<evidence type="ECO:0000256" key="1">
    <source>
        <dbReference type="SAM" id="MobiDB-lite"/>
    </source>
</evidence>
<dbReference type="AlphaFoldDB" id="A0A4R4RK37"/>
<protein>
    <recommendedName>
        <fullName evidence="2">Insertion element IS150 protein InsJ-like helix-turn-helix domain-containing protein</fullName>
    </recommendedName>
</protein>
<organism evidence="3 4">
    <name type="scientific">Jiangella ureilytica</name>
    <dbReference type="NCBI Taxonomy" id="2530374"/>
    <lineage>
        <taxon>Bacteria</taxon>
        <taxon>Bacillati</taxon>
        <taxon>Actinomycetota</taxon>
        <taxon>Actinomycetes</taxon>
        <taxon>Jiangellales</taxon>
        <taxon>Jiangellaceae</taxon>
        <taxon>Jiangella</taxon>
    </lineage>
</organism>
<gene>
    <name evidence="3" type="ORF">E1212_18440</name>
</gene>
<feature type="region of interest" description="Disordered" evidence="1">
    <location>
        <begin position="85"/>
        <end position="108"/>
    </location>
</feature>
<feature type="compositionally biased region" description="Basic residues" evidence="1">
    <location>
        <begin position="90"/>
        <end position="108"/>
    </location>
</feature>
<evidence type="ECO:0000313" key="4">
    <source>
        <dbReference type="Proteomes" id="UP000295621"/>
    </source>
</evidence>
<dbReference type="OrthoDB" id="568335at2"/>